<protein>
    <submittedName>
        <fullName evidence="1">Uncharacterized protein</fullName>
    </submittedName>
</protein>
<name>A0A397J109_9GLOM</name>
<evidence type="ECO:0000313" key="1">
    <source>
        <dbReference type="EMBL" id="RHZ81989.1"/>
    </source>
</evidence>
<dbReference type="EMBL" id="PQFF01000107">
    <property type="protein sequence ID" value="RHZ81989.1"/>
    <property type="molecule type" value="Genomic_DNA"/>
</dbReference>
<proteinExistence type="predicted"/>
<dbReference type="OrthoDB" id="2409758at2759"/>
<comment type="caution">
    <text evidence="1">The sequence shown here is derived from an EMBL/GenBank/DDBJ whole genome shotgun (WGS) entry which is preliminary data.</text>
</comment>
<reference evidence="1 2" key="1">
    <citation type="submission" date="2018-08" db="EMBL/GenBank/DDBJ databases">
        <title>Genome and evolution of the arbuscular mycorrhizal fungus Diversispora epigaea (formerly Glomus versiforme) and its bacterial endosymbionts.</title>
        <authorList>
            <person name="Sun X."/>
            <person name="Fei Z."/>
            <person name="Harrison M."/>
        </authorList>
    </citation>
    <scope>NUCLEOTIDE SEQUENCE [LARGE SCALE GENOMIC DNA]</scope>
    <source>
        <strain evidence="1 2">IT104</strain>
    </source>
</reference>
<sequence>MFKKTRSDKKNTTCERCGRTLSTPQKLREHFERENPCPFRNIIQKQNLISAKVNSSHGVSVSGNNEVLTDNNTRKSNETVKQWGSRLRKRYKEITYENYDLPKNLAECKKLYNDLIQIDPDVIRDNKQELLDDEFQRLSNITGDNEENLIFREQQLGLTVKRRAVAVHNAKVPRYHPDNGGDIRKMLESQRKSFKELLEKEFDKRGQFKFALCSLTKFLLDDKPGDEKKSTTRRD</sequence>
<gene>
    <name evidence="1" type="ORF">Glove_115g97</name>
</gene>
<accession>A0A397J109</accession>
<dbReference type="AlphaFoldDB" id="A0A397J109"/>
<organism evidence="1 2">
    <name type="scientific">Diversispora epigaea</name>
    <dbReference type="NCBI Taxonomy" id="1348612"/>
    <lineage>
        <taxon>Eukaryota</taxon>
        <taxon>Fungi</taxon>
        <taxon>Fungi incertae sedis</taxon>
        <taxon>Mucoromycota</taxon>
        <taxon>Glomeromycotina</taxon>
        <taxon>Glomeromycetes</taxon>
        <taxon>Diversisporales</taxon>
        <taxon>Diversisporaceae</taxon>
        <taxon>Diversispora</taxon>
    </lineage>
</organism>
<evidence type="ECO:0000313" key="2">
    <source>
        <dbReference type="Proteomes" id="UP000266861"/>
    </source>
</evidence>
<dbReference type="Proteomes" id="UP000266861">
    <property type="component" value="Unassembled WGS sequence"/>
</dbReference>
<keyword evidence="2" id="KW-1185">Reference proteome</keyword>